<evidence type="ECO:0000313" key="3">
    <source>
        <dbReference type="Proteomes" id="UP001156613"/>
    </source>
</evidence>
<dbReference type="Proteomes" id="UP001156613">
    <property type="component" value="Unassembled WGS sequence"/>
</dbReference>
<proteinExistence type="predicted"/>
<evidence type="ECO:0000313" key="2">
    <source>
        <dbReference type="EMBL" id="GLQ59827.1"/>
    </source>
</evidence>
<evidence type="ECO:0000256" key="1">
    <source>
        <dbReference type="SAM" id="Phobius"/>
    </source>
</evidence>
<gene>
    <name evidence="2" type="ORF">GCM10010937_16300</name>
</gene>
<protein>
    <recommendedName>
        <fullName evidence="4">Lysine transporter LysE</fullName>
    </recommendedName>
</protein>
<name>A0ABQ5WIY3_GLUJA</name>
<keyword evidence="1" id="KW-0812">Transmembrane</keyword>
<evidence type="ECO:0008006" key="4">
    <source>
        <dbReference type="Google" id="ProtNLM"/>
    </source>
</evidence>
<accession>A0ABQ5WIY3</accession>
<sequence>MRQYVGHGWRETPVSTCSIPERVGQSLSQPVPAPSGRAFWLAVLFAVLSDMLDGFACLDMFGTPGRWTIGALGPSLLTLSDWAWGSLFIGSFAAGRWLERLMRGRARSAVRRIRWLRFGAVCLGGLARVLIG</sequence>
<keyword evidence="3" id="KW-1185">Reference proteome</keyword>
<keyword evidence="1" id="KW-1133">Transmembrane helix</keyword>
<dbReference type="EMBL" id="BSNT01000058">
    <property type="protein sequence ID" value="GLQ59827.1"/>
    <property type="molecule type" value="Genomic_DNA"/>
</dbReference>
<reference evidence="3" key="1">
    <citation type="journal article" date="2019" name="Int. J. Syst. Evol. Microbiol.">
        <title>The Global Catalogue of Microorganisms (GCM) 10K type strain sequencing project: providing services to taxonomists for standard genome sequencing and annotation.</title>
        <authorList>
            <consortium name="The Broad Institute Genomics Platform"/>
            <consortium name="The Broad Institute Genome Sequencing Center for Infectious Disease"/>
            <person name="Wu L."/>
            <person name="Ma J."/>
        </authorList>
    </citation>
    <scope>NUCLEOTIDE SEQUENCE [LARGE SCALE GENOMIC DNA]</scope>
    <source>
        <strain evidence="3">NBRC 3271</strain>
    </source>
</reference>
<keyword evidence="1" id="KW-0472">Membrane</keyword>
<organism evidence="2 3">
    <name type="scientific">Gluconobacter japonicus</name>
    <dbReference type="NCBI Taxonomy" id="376620"/>
    <lineage>
        <taxon>Bacteria</taxon>
        <taxon>Pseudomonadati</taxon>
        <taxon>Pseudomonadota</taxon>
        <taxon>Alphaproteobacteria</taxon>
        <taxon>Acetobacterales</taxon>
        <taxon>Acetobacteraceae</taxon>
        <taxon>Gluconobacter</taxon>
    </lineage>
</organism>
<feature type="transmembrane region" description="Helical" evidence="1">
    <location>
        <begin position="115"/>
        <end position="131"/>
    </location>
</feature>
<comment type="caution">
    <text evidence="2">The sequence shown here is derived from an EMBL/GenBank/DDBJ whole genome shotgun (WGS) entry which is preliminary data.</text>
</comment>